<dbReference type="AlphaFoldDB" id="A0A482X6L4"/>
<dbReference type="InParanoid" id="A0A482X6L4"/>
<organism evidence="1 2">
    <name type="scientific">Laodelphax striatellus</name>
    <name type="common">Small brown planthopper</name>
    <name type="synonym">Delphax striatella</name>
    <dbReference type="NCBI Taxonomy" id="195883"/>
    <lineage>
        <taxon>Eukaryota</taxon>
        <taxon>Metazoa</taxon>
        <taxon>Ecdysozoa</taxon>
        <taxon>Arthropoda</taxon>
        <taxon>Hexapoda</taxon>
        <taxon>Insecta</taxon>
        <taxon>Pterygota</taxon>
        <taxon>Neoptera</taxon>
        <taxon>Paraneoptera</taxon>
        <taxon>Hemiptera</taxon>
        <taxon>Auchenorrhyncha</taxon>
        <taxon>Fulgoroidea</taxon>
        <taxon>Delphacidae</taxon>
        <taxon>Criomorphinae</taxon>
        <taxon>Laodelphax</taxon>
    </lineage>
</organism>
<protein>
    <submittedName>
        <fullName evidence="1">Uncharacterized protein</fullName>
    </submittedName>
</protein>
<comment type="caution">
    <text evidence="1">The sequence shown here is derived from an EMBL/GenBank/DDBJ whole genome shotgun (WGS) entry which is preliminary data.</text>
</comment>
<name>A0A482X6L4_LAOST</name>
<reference evidence="1 2" key="1">
    <citation type="journal article" date="2017" name="Gigascience">
        <title>Genome sequence of the small brown planthopper, Laodelphax striatellus.</title>
        <authorList>
            <person name="Zhu J."/>
            <person name="Jiang F."/>
            <person name="Wang X."/>
            <person name="Yang P."/>
            <person name="Bao Y."/>
            <person name="Zhao W."/>
            <person name="Wang W."/>
            <person name="Lu H."/>
            <person name="Wang Q."/>
            <person name="Cui N."/>
            <person name="Li J."/>
            <person name="Chen X."/>
            <person name="Luo L."/>
            <person name="Yu J."/>
            <person name="Kang L."/>
            <person name="Cui F."/>
        </authorList>
    </citation>
    <scope>NUCLEOTIDE SEQUENCE [LARGE SCALE GENOMIC DNA]</scope>
    <source>
        <strain evidence="1">Lst14</strain>
    </source>
</reference>
<proteinExistence type="predicted"/>
<sequence>MKITWVEVRQRRYWKENNMTTLRRPTSNFKTIEECGCSLNSSNLRTRKRHIYVGMTEWDSFEQMKHLIRRISRGNCVGSEDISVRLSSEPTTHQQKKLSSHVRNMSTRKKEILAILSTGWIKEEI</sequence>
<dbReference type="Proteomes" id="UP000291343">
    <property type="component" value="Unassembled WGS sequence"/>
</dbReference>
<gene>
    <name evidence="1" type="ORF">LSTR_LSTR000067</name>
</gene>
<accession>A0A482X6L4</accession>
<evidence type="ECO:0000313" key="2">
    <source>
        <dbReference type="Proteomes" id="UP000291343"/>
    </source>
</evidence>
<keyword evidence="2" id="KW-1185">Reference proteome</keyword>
<dbReference type="EMBL" id="QKKF02016774">
    <property type="protein sequence ID" value="RZF41353.1"/>
    <property type="molecule type" value="Genomic_DNA"/>
</dbReference>
<evidence type="ECO:0000313" key="1">
    <source>
        <dbReference type="EMBL" id="RZF41353.1"/>
    </source>
</evidence>